<evidence type="ECO:0000313" key="4">
    <source>
        <dbReference type="Proteomes" id="UP001222325"/>
    </source>
</evidence>
<accession>A0AAD6XSM3</accession>
<evidence type="ECO:0008006" key="5">
    <source>
        <dbReference type="Google" id="ProtNLM"/>
    </source>
</evidence>
<dbReference type="EMBL" id="JARJCN010000011">
    <property type="protein sequence ID" value="KAJ7096671.1"/>
    <property type="molecule type" value="Genomic_DNA"/>
</dbReference>
<keyword evidence="1" id="KW-0175">Coiled coil</keyword>
<proteinExistence type="predicted"/>
<feature type="compositionally biased region" description="Low complexity" evidence="2">
    <location>
        <begin position="109"/>
        <end position="122"/>
    </location>
</feature>
<reference evidence="3" key="1">
    <citation type="submission" date="2023-03" db="EMBL/GenBank/DDBJ databases">
        <title>Massive genome expansion in bonnet fungi (Mycena s.s.) driven by repeated elements and novel gene families across ecological guilds.</title>
        <authorList>
            <consortium name="Lawrence Berkeley National Laboratory"/>
            <person name="Harder C.B."/>
            <person name="Miyauchi S."/>
            <person name="Viragh M."/>
            <person name="Kuo A."/>
            <person name="Thoen E."/>
            <person name="Andreopoulos B."/>
            <person name="Lu D."/>
            <person name="Skrede I."/>
            <person name="Drula E."/>
            <person name="Henrissat B."/>
            <person name="Morin E."/>
            <person name="Kohler A."/>
            <person name="Barry K."/>
            <person name="LaButti K."/>
            <person name="Morin E."/>
            <person name="Salamov A."/>
            <person name="Lipzen A."/>
            <person name="Mereny Z."/>
            <person name="Hegedus B."/>
            <person name="Baldrian P."/>
            <person name="Stursova M."/>
            <person name="Weitz H."/>
            <person name="Taylor A."/>
            <person name="Grigoriev I.V."/>
            <person name="Nagy L.G."/>
            <person name="Martin F."/>
            <person name="Kauserud H."/>
        </authorList>
    </citation>
    <scope>NUCLEOTIDE SEQUENCE</scope>
    <source>
        <strain evidence="3">CBHHK173m</strain>
    </source>
</reference>
<sequence>MTRGRKKDNTIPPTRALTLQRDYRARKSQYVADLEARCKKAEEENIRLRKELDLARQGIPQANLSPEAMQASVHLRDTLAAASASLSHFMRVGLPSDSGMHTHPPSYTSPLESLSSAASAQSRAEETLQHDVLPADECCGGYIDCEGLVEDDEAPQDDGHQLSRNMAISQLRSTSGATKSPDAIWH</sequence>
<feature type="coiled-coil region" evidence="1">
    <location>
        <begin position="24"/>
        <end position="58"/>
    </location>
</feature>
<evidence type="ECO:0000256" key="2">
    <source>
        <dbReference type="SAM" id="MobiDB-lite"/>
    </source>
</evidence>
<organism evidence="3 4">
    <name type="scientific">Mycena belliarum</name>
    <dbReference type="NCBI Taxonomy" id="1033014"/>
    <lineage>
        <taxon>Eukaryota</taxon>
        <taxon>Fungi</taxon>
        <taxon>Dikarya</taxon>
        <taxon>Basidiomycota</taxon>
        <taxon>Agaricomycotina</taxon>
        <taxon>Agaricomycetes</taxon>
        <taxon>Agaricomycetidae</taxon>
        <taxon>Agaricales</taxon>
        <taxon>Marasmiineae</taxon>
        <taxon>Mycenaceae</taxon>
        <taxon>Mycena</taxon>
    </lineage>
</organism>
<feature type="region of interest" description="Disordered" evidence="2">
    <location>
        <begin position="96"/>
        <end position="129"/>
    </location>
</feature>
<gene>
    <name evidence="3" type="ORF">B0H15DRAFT_52706</name>
</gene>
<dbReference type="Proteomes" id="UP001222325">
    <property type="component" value="Unassembled WGS sequence"/>
</dbReference>
<name>A0AAD6XSM3_9AGAR</name>
<comment type="caution">
    <text evidence="3">The sequence shown here is derived from an EMBL/GenBank/DDBJ whole genome shotgun (WGS) entry which is preliminary data.</text>
</comment>
<evidence type="ECO:0000256" key="1">
    <source>
        <dbReference type="SAM" id="Coils"/>
    </source>
</evidence>
<keyword evidence="4" id="KW-1185">Reference proteome</keyword>
<dbReference type="AlphaFoldDB" id="A0AAD6XSM3"/>
<protein>
    <recommendedName>
        <fullName evidence="5">BZIP domain-containing protein</fullName>
    </recommendedName>
</protein>
<dbReference type="Gene3D" id="1.20.5.170">
    <property type="match status" value="1"/>
</dbReference>
<evidence type="ECO:0000313" key="3">
    <source>
        <dbReference type="EMBL" id="KAJ7096671.1"/>
    </source>
</evidence>